<sequence length="90" mass="10492">MLSVDDGFGGNGVMCLGCFRSWVRDMSWDETRLFILEALWARKIGKGWSRFRLRMLASMVVIENSTQIDIALYSIERDLFLKDQAVYMNF</sequence>
<accession>A0A5N6DD17</accession>
<protein>
    <submittedName>
        <fullName evidence="1">Uncharacterized protein</fullName>
    </submittedName>
</protein>
<proteinExistence type="predicted"/>
<dbReference type="VEuPathDB" id="FungiDB:BDV34DRAFT_199874"/>
<dbReference type="AlphaFoldDB" id="A0A5N6DD17"/>
<dbReference type="EMBL" id="ML734995">
    <property type="protein sequence ID" value="KAB8203142.1"/>
    <property type="molecule type" value="Genomic_DNA"/>
</dbReference>
<gene>
    <name evidence="1" type="ORF">BDV34DRAFT_199874</name>
</gene>
<keyword evidence="2" id="KW-1185">Reference proteome</keyword>
<evidence type="ECO:0000313" key="1">
    <source>
        <dbReference type="EMBL" id="KAB8203142.1"/>
    </source>
</evidence>
<organism evidence="1 2">
    <name type="scientific">Aspergillus parasiticus</name>
    <dbReference type="NCBI Taxonomy" id="5067"/>
    <lineage>
        <taxon>Eukaryota</taxon>
        <taxon>Fungi</taxon>
        <taxon>Dikarya</taxon>
        <taxon>Ascomycota</taxon>
        <taxon>Pezizomycotina</taxon>
        <taxon>Eurotiomycetes</taxon>
        <taxon>Eurotiomycetidae</taxon>
        <taxon>Eurotiales</taxon>
        <taxon>Aspergillaceae</taxon>
        <taxon>Aspergillus</taxon>
        <taxon>Aspergillus subgen. Circumdati</taxon>
    </lineage>
</organism>
<evidence type="ECO:0000313" key="2">
    <source>
        <dbReference type="Proteomes" id="UP000326532"/>
    </source>
</evidence>
<name>A0A5N6DD17_ASPPA</name>
<reference evidence="1 2" key="1">
    <citation type="submission" date="2019-04" db="EMBL/GenBank/DDBJ databases">
        <title>Fungal friends and foes A comparative genomics study of 23 Aspergillus species from section Flavi.</title>
        <authorList>
            <consortium name="DOE Joint Genome Institute"/>
            <person name="Kjaerbolling I."/>
            <person name="Vesth T.C."/>
            <person name="Frisvad J.C."/>
            <person name="Nybo J.L."/>
            <person name="Theobald S."/>
            <person name="Kildgaard S."/>
            <person name="Petersen T.I."/>
            <person name="Kuo A."/>
            <person name="Sato A."/>
            <person name="Lyhne E.K."/>
            <person name="Kogle M.E."/>
            <person name="Wiebenga A."/>
            <person name="Kun R.S."/>
            <person name="Lubbers R.J."/>
            <person name="Makela M.R."/>
            <person name="Barry K."/>
            <person name="Chovatia M."/>
            <person name="Clum A."/>
            <person name="Daum C."/>
            <person name="Haridas S."/>
            <person name="He G."/>
            <person name="LaButti K."/>
            <person name="Lipzen A."/>
            <person name="Mondo S."/>
            <person name="Pangilinan J."/>
            <person name="Riley R."/>
            <person name="Salamov A."/>
            <person name="Simmons B.A."/>
            <person name="Magnuson J.K."/>
            <person name="Henrissat B."/>
            <person name="Mortensen U.H."/>
            <person name="Larsen T.O."/>
            <person name="De vries R.P."/>
            <person name="Grigoriev I.V."/>
            <person name="Machida M."/>
            <person name="Baker S.E."/>
            <person name="Andersen M.R."/>
        </authorList>
    </citation>
    <scope>NUCLEOTIDE SEQUENCE [LARGE SCALE GENOMIC DNA]</scope>
    <source>
        <strain evidence="1 2">CBS 117618</strain>
    </source>
</reference>
<dbReference type="Proteomes" id="UP000326532">
    <property type="component" value="Unassembled WGS sequence"/>
</dbReference>